<dbReference type="GO" id="GO:0016740">
    <property type="term" value="F:transferase activity"/>
    <property type="evidence" value="ECO:0007669"/>
    <property type="project" value="UniProtKB-KW"/>
</dbReference>
<sequence length="497" mass="57579">MQLKGTMVWLGRAVSLVVAAWFISASSRGILKHYNKDMRTSSGSKDTNNHQVISTAAVTQYSDFVSKTLNIRFKSELEPPSQFNEWKIFAEKQQCLLGLENYAQIYRDLAPFLKDNTPFNELANNIQDATMGENHDGKFTQGHPLIYNSLTTLFSPIPEFKYAISLKYDEPQILPSETLPTVEYTQPADLFEHSQCIREKHGTASPENHIFENTNKQAHGFFMGPDTFLAKNKKTPLFSQAKTDCFWDLIVPMKYHVEFLQETQVDDVVPWEKKQDVLFWRGSSTGGKYVSNYPWRRFHRTRLLDWAKQFEERYPKNAFDAGKTDPPQLSLSVNDTSLSWLAVDIGMHATTQIEGSVDEQLKKEYPLHGYVKFSRTLNFKYLLVIDGNTWPSRTPKYLASNSVVLLSTAFIDWFMWMLVPFEHYVPVKIDLSDLEDQLRWLRANDAKAKQISENARKLMEKINRFEQMQCYTGLMMLEYSRIYENHRNGTVRTIDGE</sequence>
<dbReference type="Proteomes" id="UP001211907">
    <property type="component" value="Unassembled WGS sequence"/>
</dbReference>
<feature type="domain" description="Glycosyl transferase CAP10" evidence="3">
    <location>
        <begin position="223"/>
        <end position="486"/>
    </location>
</feature>
<proteinExistence type="inferred from homology"/>
<keyword evidence="5" id="KW-1185">Reference proteome</keyword>
<dbReference type="PANTHER" id="PTHR12203">
    <property type="entry name" value="KDEL LYS-ASP-GLU-LEU CONTAINING - RELATED"/>
    <property type="match status" value="1"/>
</dbReference>
<keyword evidence="2" id="KW-0808">Transferase</keyword>
<comment type="similarity">
    <text evidence="1">Belongs to the glycosyltransferase 90 family.</text>
</comment>
<evidence type="ECO:0000313" key="5">
    <source>
        <dbReference type="Proteomes" id="UP001211907"/>
    </source>
</evidence>
<dbReference type="Pfam" id="PF05686">
    <property type="entry name" value="Glyco_transf_90"/>
    <property type="match status" value="1"/>
</dbReference>
<gene>
    <name evidence="4" type="primary">CAP1_2</name>
    <name evidence="4" type="ORF">HK100_008663</name>
</gene>
<evidence type="ECO:0000313" key="4">
    <source>
        <dbReference type="EMBL" id="KAJ3129370.1"/>
    </source>
</evidence>
<protein>
    <submittedName>
        <fullName evidence="4">F-actin-capping protein subunit alpha</fullName>
    </submittedName>
</protein>
<comment type="caution">
    <text evidence="4">The sequence shown here is derived from an EMBL/GenBank/DDBJ whole genome shotgun (WGS) entry which is preliminary data.</text>
</comment>
<dbReference type="InterPro" id="IPR006598">
    <property type="entry name" value="CAP10"/>
</dbReference>
<name>A0AAD5T5M9_9FUNG</name>
<organism evidence="4 5">
    <name type="scientific">Physocladia obscura</name>
    <dbReference type="NCBI Taxonomy" id="109957"/>
    <lineage>
        <taxon>Eukaryota</taxon>
        <taxon>Fungi</taxon>
        <taxon>Fungi incertae sedis</taxon>
        <taxon>Chytridiomycota</taxon>
        <taxon>Chytridiomycota incertae sedis</taxon>
        <taxon>Chytridiomycetes</taxon>
        <taxon>Chytridiales</taxon>
        <taxon>Chytriomycetaceae</taxon>
        <taxon>Physocladia</taxon>
    </lineage>
</organism>
<dbReference type="AlphaFoldDB" id="A0AAD5T5M9"/>
<reference evidence="4" key="1">
    <citation type="submission" date="2020-05" db="EMBL/GenBank/DDBJ databases">
        <title>Phylogenomic resolution of chytrid fungi.</title>
        <authorList>
            <person name="Stajich J.E."/>
            <person name="Amses K."/>
            <person name="Simmons R."/>
            <person name="Seto K."/>
            <person name="Myers J."/>
            <person name="Bonds A."/>
            <person name="Quandt C.A."/>
            <person name="Barry K."/>
            <person name="Liu P."/>
            <person name="Grigoriev I."/>
            <person name="Longcore J.E."/>
            <person name="James T.Y."/>
        </authorList>
    </citation>
    <scope>NUCLEOTIDE SEQUENCE</scope>
    <source>
        <strain evidence="4">JEL0513</strain>
    </source>
</reference>
<evidence type="ECO:0000259" key="3">
    <source>
        <dbReference type="SMART" id="SM00672"/>
    </source>
</evidence>
<dbReference type="SMART" id="SM00672">
    <property type="entry name" value="CAP10"/>
    <property type="match status" value="1"/>
</dbReference>
<accession>A0AAD5T5M9</accession>
<evidence type="ECO:0000256" key="2">
    <source>
        <dbReference type="ARBA" id="ARBA00022679"/>
    </source>
</evidence>
<dbReference type="PANTHER" id="PTHR12203:SF35">
    <property type="entry name" value="PROTEIN O-GLUCOSYLTRANSFERASE 1"/>
    <property type="match status" value="1"/>
</dbReference>
<dbReference type="EMBL" id="JADGJH010000425">
    <property type="protein sequence ID" value="KAJ3129370.1"/>
    <property type="molecule type" value="Genomic_DNA"/>
</dbReference>
<dbReference type="InterPro" id="IPR051091">
    <property type="entry name" value="O-Glucosyltr/Glycosyltrsf_90"/>
</dbReference>
<evidence type="ECO:0000256" key="1">
    <source>
        <dbReference type="ARBA" id="ARBA00010118"/>
    </source>
</evidence>